<dbReference type="RefSeq" id="WP_264499229.1">
    <property type="nucleotide sequence ID" value="NZ_JAPDDS010000001.1"/>
</dbReference>
<dbReference type="Proteomes" id="UP001207930">
    <property type="component" value="Unassembled WGS sequence"/>
</dbReference>
<evidence type="ECO:0000313" key="1">
    <source>
        <dbReference type="EMBL" id="MCW1883267.1"/>
    </source>
</evidence>
<evidence type="ECO:0000313" key="2">
    <source>
        <dbReference type="Proteomes" id="UP001207930"/>
    </source>
</evidence>
<comment type="caution">
    <text evidence="1">The sequence shown here is derived from an EMBL/GenBank/DDBJ whole genome shotgun (WGS) entry which is preliminary data.</text>
</comment>
<accession>A0ABT3FIJ2</accession>
<organism evidence="1 2">
    <name type="scientific">Luteolibacter flavescens</name>
    <dbReference type="NCBI Taxonomy" id="1859460"/>
    <lineage>
        <taxon>Bacteria</taxon>
        <taxon>Pseudomonadati</taxon>
        <taxon>Verrucomicrobiota</taxon>
        <taxon>Verrucomicrobiia</taxon>
        <taxon>Verrucomicrobiales</taxon>
        <taxon>Verrucomicrobiaceae</taxon>
        <taxon>Luteolibacter</taxon>
    </lineage>
</organism>
<name>A0ABT3FIJ2_9BACT</name>
<dbReference type="Pfam" id="PF17963">
    <property type="entry name" value="Big_9"/>
    <property type="match status" value="1"/>
</dbReference>
<dbReference type="InterPro" id="IPR043710">
    <property type="entry name" value="DUF5650"/>
</dbReference>
<dbReference type="EMBL" id="JAPDDS010000001">
    <property type="protein sequence ID" value="MCW1883267.1"/>
    <property type="molecule type" value="Genomic_DNA"/>
</dbReference>
<gene>
    <name evidence="1" type="ORF">OKA04_00910</name>
</gene>
<dbReference type="Pfam" id="PF18888">
    <property type="entry name" value="DUF5650"/>
    <property type="match status" value="12"/>
</dbReference>
<sequence length="1048" mass="104967">MAITRLPNGHHVVIDPLYDAPGAITDAGAVHHYDASWTRLATLRGSRPYDHVGSGGVTILADGSYAVHSPNWDRDAIADAGAITWCPASTGVNGVVSATNSLTGRAAGDLLGESRLTFLSDGSMIVRCSGWDSPPLVDVGAVAWFTASSRPIGILQETSSIIGSSDNDRIGSDDVLPLSGGRFLIRSSTWNNGPISDAGSITWCPGGTPLSGVVSATNSMVGSYANEALGSSSITVLANGNLVIANPSWTNGSVANAGAVRWCEGSTASTGPITAANSLVGTTSGDRIGSAGIIAIPNGHFIVASPEWNLSSSVSDVGAVTWVNGTSGIAGAVSAANSLVGSRALDQVGSTGVKLLPCPGNVWNYVVTSPYWGPSSSLPNPGAATWCSGSTGLTGPVSAANSLTGATAQCRVGNEGIVVLPQGNFFVVSSTWDSATQTDIGAVTWVNGTTGMTGNVTAQNSLTGSTAGDAIGAGGITVLANGNAVLSSPGWSAGTGAVTWLPSTGATGAISSMNSLIGSATGDRAGSAGITPLPSGHYLVRSPDWQGGAGALTWADGGAGIVGSLSAGNSLVGSSANDRVGDVAVRILADGNYVVSAPYWDRGSIADAGAVMLCPGGTATTGTMDESNALVGSAENDLAGISGITALTNGAYVVNSGRWGSDDRGAVTWGKAGTGVRGTISPGNSLVGASANDGVGSSGTSALPGGRYLVRSGSFDRGAIPDTGAVTIGNAQGSAGVIGPANSLVGPLVSGHLRPFQLSAGRLVTGMPSSNRIILMDPIEQMVTDGDVRALGTVASGSSTTLVLKYQAATGPNFAAPAVTIDGSDAGLFTIIGATAPDSDGVGTVTVAFAPTGSGAKNATLHIGDIDVALTGSGNTPPVFAGASASTFNETPLVLYHAKLFRSTTDPEGDSFTVTMATPSQHGGTVQVRGDSVVYYPPAGFTGTDQFVITLTDARGADSQSTIQVEVGGPLGTGQNQPSISTDTSGGQITQITLTWQVIPLRSYEIERSSNLTDWTPVTVAAANEVGRLRWNDNSPLQGSSYYRLRTP</sequence>
<protein>
    <submittedName>
        <fullName evidence="1">Ig-like domain-containing protein</fullName>
    </submittedName>
</protein>
<reference evidence="1 2" key="1">
    <citation type="submission" date="2022-10" db="EMBL/GenBank/DDBJ databases">
        <title>Luteolibacter flavescens strain MCCC 1K03193, whole genome shotgun sequencing project.</title>
        <authorList>
            <person name="Zhao G."/>
            <person name="Shen L."/>
        </authorList>
    </citation>
    <scope>NUCLEOTIDE SEQUENCE [LARGE SCALE GENOMIC DNA]</scope>
    <source>
        <strain evidence="1 2">MCCC 1K03193</strain>
    </source>
</reference>
<keyword evidence="2" id="KW-1185">Reference proteome</keyword>
<dbReference type="Gene3D" id="2.60.40.3440">
    <property type="match status" value="1"/>
</dbReference>
<proteinExistence type="predicted"/>